<dbReference type="FunFam" id="1.10.510.10:FF:000008">
    <property type="entry name" value="Non-specific serine/threonine protein kinase"/>
    <property type="match status" value="1"/>
</dbReference>
<keyword evidence="9" id="KW-1185">Reference proteome</keyword>
<dbReference type="PROSITE" id="PS51285">
    <property type="entry name" value="AGC_KINASE_CTER"/>
    <property type="match status" value="1"/>
</dbReference>
<evidence type="ECO:0000259" key="6">
    <source>
        <dbReference type="PROSITE" id="PS50011"/>
    </source>
</evidence>
<evidence type="ECO:0000256" key="4">
    <source>
        <dbReference type="ARBA" id="ARBA00022777"/>
    </source>
</evidence>
<dbReference type="Proteomes" id="UP001329430">
    <property type="component" value="Chromosome 5"/>
</dbReference>
<feature type="domain" description="AGC-kinase C-terminal" evidence="7">
    <location>
        <begin position="243"/>
        <end position="308"/>
    </location>
</feature>
<dbReference type="GO" id="GO:0005524">
    <property type="term" value="F:ATP binding"/>
    <property type="evidence" value="ECO:0007669"/>
    <property type="project" value="UniProtKB-KW"/>
</dbReference>
<evidence type="ECO:0000256" key="5">
    <source>
        <dbReference type="ARBA" id="ARBA00022840"/>
    </source>
</evidence>
<accession>A0AAN7VH63</accession>
<keyword evidence="1" id="KW-0723">Serine/threonine-protein kinase</keyword>
<feature type="domain" description="Protein kinase" evidence="6">
    <location>
        <begin position="1"/>
        <end position="242"/>
    </location>
</feature>
<dbReference type="EMBL" id="JAVRBK010000005">
    <property type="protein sequence ID" value="KAK5643144.1"/>
    <property type="molecule type" value="Genomic_DNA"/>
</dbReference>
<dbReference type="Gene3D" id="3.30.200.20">
    <property type="entry name" value="Phosphorylase Kinase, domain 1"/>
    <property type="match status" value="1"/>
</dbReference>
<keyword evidence="3" id="KW-0547">Nucleotide-binding</keyword>
<dbReference type="SMART" id="SM00133">
    <property type="entry name" value="S_TK_X"/>
    <property type="match status" value="1"/>
</dbReference>
<dbReference type="SMART" id="SM00220">
    <property type="entry name" value="S_TKc"/>
    <property type="match status" value="1"/>
</dbReference>
<evidence type="ECO:0000313" key="8">
    <source>
        <dbReference type="EMBL" id="KAK5643144.1"/>
    </source>
</evidence>
<dbReference type="Gene3D" id="1.10.510.10">
    <property type="entry name" value="Transferase(Phosphotransferase) domain 1"/>
    <property type="match status" value="1"/>
</dbReference>
<dbReference type="GO" id="GO:0004674">
    <property type="term" value="F:protein serine/threonine kinase activity"/>
    <property type="evidence" value="ECO:0007669"/>
    <property type="project" value="UniProtKB-KW"/>
</dbReference>
<dbReference type="PROSITE" id="PS50011">
    <property type="entry name" value="PROTEIN_KINASE_DOM"/>
    <property type="match status" value="1"/>
</dbReference>
<gene>
    <name evidence="8" type="ORF">RI129_006989</name>
</gene>
<comment type="caution">
    <text evidence="8">The sequence shown here is derived from an EMBL/GenBank/DDBJ whole genome shotgun (WGS) entry which is preliminary data.</text>
</comment>
<dbReference type="InterPro" id="IPR000961">
    <property type="entry name" value="AGC-kinase_C"/>
</dbReference>
<dbReference type="InterPro" id="IPR000719">
    <property type="entry name" value="Prot_kinase_dom"/>
</dbReference>
<keyword evidence="4" id="KW-0418">Kinase</keyword>
<evidence type="ECO:0000256" key="2">
    <source>
        <dbReference type="ARBA" id="ARBA00022679"/>
    </source>
</evidence>
<sequence length="308" mass="35602">MLCKDKSTEKLYAIKVIKKEVIVTKNQGNRILIENRILKSINHPFLASLKCSFQTSHHICFVMDYVQGGEIFFHLRRRVKFSEDESRFYGAEITSALSYLHSLNIVYRDIKSENVLLDRSGHIKLVDFGLCKDNLAQGEKTKSFCGTPEYMAPELIRRCGYGRSVDWWGTGVVMYEMMCGALPFFHRNYDNLYSLILLKKPNIPTNLSEEARDLLTNLLRKNPMHRLGGVKGAQEVKDHPFFAQIDWIKLEERKIPPPFIPKIEGETDTRYFDLVTAFDSTSLTPPSSVANFDDGMLFRKFTFKDKYD</sequence>
<keyword evidence="2" id="KW-0808">Transferase</keyword>
<dbReference type="InterPro" id="IPR008271">
    <property type="entry name" value="Ser/Thr_kinase_AS"/>
</dbReference>
<proteinExistence type="predicted"/>
<keyword evidence="5" id="KW-0067">ATP-binding</keyword>
<dbReference type="SUPFAM" id="SSF56112">
    <property type="entry name" value="Protein kinase-like (PK-like)"/>
    <property type="match status" value="1"/>
</dbReference>
<dbReference type="Pfam" id="PF00069">
    <property type="entry name" value="Pkinase"/>
    <property type="match status" value="1"/>
</dbReference>
<dbReference type="PROSITE" id="PS00108">
    <property type="entry name" value="PROTEIN_KINASE_ST"/>
    <property type="match status" value="1"/>
</dbReference>
<evidence type="ECO:0000313" key="9">
    <source>
        <dbReference type="Proteomes" id="UP001329430"/>
    </source>
</evidence>
<organism evidence="8 9">
    <name type="scientific">Pyrocoelia pectoralis</name>
    <dbReference type="NCBI Taxonomy" id="417401"/>
    <lineage>
        <taxon>Eukaryota</taxon>
        <taxon>Metazoa</taxon>
        <taxon>Ecdysozoa</taxon>
        <taxon>Arthropoda</taxon>
        <taxon>Hexapoda</taxon>
        <taxon>Insecta</taxon>
        <taxon>Pterygota</taxon>
        <taxon>Neoptera</taxon>
        <taxon>Endopterygota</taxon>
        <taxon>Coleoptera</taxon>
        <taxon>Polyphaga</taxon>
        <taxon>Elateriformia</taxon>
        <taxon>Elateroidea</taxon>
        <taxon>Lampyridae</taxon>
        <taxon>Lampyrinae</taxon>
        <taxon>Pyrocoelia</taxon>
    </lineage>
</organism>
<name>A0AAN7VH63_9COLE</name>
<dbReference type="InterPro" id="IPR011009">
    <property type="entry name" value="Kinase-like_dom_sf"/>
</dbReference>
<reference evidence="8 9" key="1">
    <citation type="journal article" date="2024" name="Insects">
        <title>An Improved Chromosome-Level Genome Assembly of the Firefly Pyrocoelia pectoralis.</title>
        <authorList>
            <person name="Fu X."/>
            <person name="Meyer-Rochow V.B."/>
            <person name="Ballantyne L."/>
            <person name="Zhu X."/>
        </authorList>
    </citation>
    <scope>NUCLEOTIDE SEQUENCE [LARGE SCALE GENOMIC DNA]</scope>
    <source>
        <strain evidence="8">XCY_ONT2</strain>
    </source>
</reference>
<protein>
    <submittedName>
        <fullName evidence="8">Uncharacterized protein</fullName>
    </submittedName>
</protein>
<evidence type="ECO:0000256" key="1">
    <source>
        <dbReference type="ARBA" id="ARBA00022527"/>
    </source>
</evidence>
<dbReference type="PANTHER" id="PTHR24351">
    <property type="entry name" value="RIBOSOMAL PROTEIN S6 KINASE"/>
    <property type="match status" value="1"/>
</dbReference>
<evidence type="ECO:0000256" key="3">
    <source>
        <dbReference type="ARBA" id="ARBA00022741"/>
    </source>
</evidence>
<evidence type="ECO:0000259" key="7">
    <source>
        <dbReference type="PROSITE" id="PS51285"/>
    </source>
</evidence>
<dbReference type="AlphaFoldDB" id="A0AAN7VH63"/>